<sequence length="204" mass="21326">MSILPNLDRGPLRPSLPVLGDVALPLARLHEACGPARHMLAMLIAAATRGPVLWIAPPWQAGALNPDGIEAFTGPERFIWITPEREVDILWTLEEALRSGAAPFVVADLPGPPGLTPVRRLHLAAETGAGAGKAMGLEPPLGLILTPGAGGAPGIETRWHMAPAHRPGAPGWTLTRARARTAPPATWHVSGTPEGLRMTASALG</sequence>
<gene>
    <name evidence="1" type="ORF">ACGRVM_10220</name>
</gene>
<dbReference type="RefSeq" id="WP_377170221.1">
    <property type="nucleotide sequence ID" value="NZ_JBHTJC010000002.1"/>
</dbReference>
<keyword evidence="2" id="KW-1185">Reference proteome</keyword>
<dbReference type="Gene3D" id="3.40.50.300">
    <property type="entry name" value="P-loop containing nucleotide triphosphate hydrolases"/>
    <property type="match status" value="1"/>
</dbReference>
<name>A0ABW7I955_9RHOB</name>
<dbReference type="EMBL" id="JBIHMM010000002">
    <property type="protein sequence ID" value="MFH0254271.1"/>
    <property type="molecule type" value="Genomic_DNA"/>
</dbReference>
<comment type="caution">
    <text evidence="1">The sequence shown here is derived from an EMBL/GenBank/DDBJ whole genome shotgun (WGS) entry which is preliminary data.</text>
</comment>
<organism evidence="1 2">
    <name type="scientific">Roseovarius aquimarinus</name>
    <dbReference type="NCBI Taxonomy" id="1229156"/>
    <lineage>
        <taxon>Bacteria</taxon>
        <taxon>Pseudomonadati</taxon>
        <taxon>Pseudomonadota</taxon>
        <taxon>Alphaproteobacteria</taxon>
        <taxon>Rhodobacterales</taxon>
        <taxon>Roseobacteraceae</taxon>
        <taxon>Roseovarius</taxon>
    </lineage>
</organism>
<dbReference type="InterPro" id="IPR027417">
    <property type="entry name" value="P-loop_NTPase"/>
</dbReference>
<proteinExistence type="predicted"/>
<dbReference type="Proteomes" id="UP001607157">
    <property type="component" value="Unassembled WGS sequence"/>
</dbReference>
<reference evidence="1 2" key="1">
    <citation type="submission" date="2024-10" db="EMBL/GenBank/DDBJ databases">
        <authorList>
            <person name="Yang X.-N."/>
        </authorList>
    </citation>
    <scope>NUCLEOTIDE SEQUENCE [LARGE SCALE GENOMIC DNA]</scope>
    <source>
        <strain evidence="1 2">CAU 1059</strain>
    </source>
</reference>
<dbReference type="SUPFAM" id="SSF52540">
    <property type="entry name" value="P-loop containing nucleoside triphosphate hydrolases"/>
    <property type="match status" value="1"/>
</dbReference>
<accession>A0ABW7I955</accession>
<protein>
    <submittedName>
        <fullName evidence="1">ImuA family protein</fullName>
    </submittedName>
</protein>
<evidence type="ECO:0000313" key="2">
    <source>
        <dbReference type="Proteomes" id="UP001607157"/>
    </source>
</evidence>
<evidence type="ECO:0000313" key="1">
    <source>
        <dbReference type="EMBL" id="MFH0254271.1"/>
    </source>
</evidence>